<organism evidence="2 3">
    <name type="scientific">Natrarchaeobaculum aegyptiacum</name>
    <dbReference type="NCBI Taxonomy" id="745377"/>
    <lineage>
        <taxon>Archaea</taxon>
        <taxon>Methanobacteriati</taxon>
        <taxon>Methanobacteriota</taxon>
        <taxon>Stenosarchaea group</taxon>
        <taxon>Halobacteria</taxon>
        <taxon>Halobacteriales</taxon>
        <taxon>Natrialbaceae</taxon>
        <taxon>Natrarchaeobaculum</taxon>
    </lineage>
</organism>
<keyword evidence="1" id="KW-1133">Transmembrane helix</keyword>
<gene>
    <name evidence="2" type="ORF">B1756_16445</name>
</gene>
<keyword evidence="3" id="KW-1185">Reference proteome</keyword>
<dbReference type="AlphaFoldDB" id="A0A2Z2I2L3"/>
<dbReference type="GeneID" id="32895696"/>
<sequence>MYQFGHYGAALLAYAPVGGAVALAGYEQVAVVFGFVCLALSTLPDVDHSLPLIDHRGITHTVFFALFVGAGAAAVTAILANAWGLSPTGLVGYAFVVGTLSIGSHILADAITPMGVRPLWPVSRWHYTLNLTNAANPIANYTLLGVGVGATSLAAVVVVTIA</sequence>
<name>A0A2Z2I2L3_9EURY</name>
<dbReference type="Proteomes" id="UP000250088">
    <property type="component" value="Chromosome"/>
</dbReference>
<dbReference type="OrthoDB" id="118042at2157"/>
<keyword evidence="2" id="KW-0378">Hydrolase</keyword>
<protein>
    <submittedName>
        <fullName evidence="2">Metal-dependent hydrolase</fullName>
    </submittedName>
</protein>
<keyword evidence="1" id="KW-0812">Transmembrane</keyword>
<feature type="transmembrane region" description="Helical" evidence="1">
    <location>
        <begin position="12"/>
        <end position="41"/>
    </location>
</feature>
<keyword evidence="1" id="KW-0472">Membrane</keyword>
<dbReference type="RefSeq" id="WP_086889527.1">
    <property type="nucleotide sequence ID" value="NZ_CP019893.1"/>
</dbReference>
<dbReference type="EMBL" id="CP019893">
    <property type="protein sequence ID" value="ARS91158.1"/>
    <property type="molecule type" value="Genomic_DNA"/>
</dbReference>
<feature type="transmembrane region" description="Helical" evidence="1">
    <location>
        <begin position="90"/>
        <end position="108"/>
    </location>
</feature>
<evidence type="ECO:0000313" key="2">
    <source>
        <dbReference type="EMBL" id="ARS91158.1"/>
    </source>
</evidence>
<reference evidence="3" key="1">
    <citation type="submission" date="2017-02" db="EMBL/GenBank/DDBJ databases">
        <title>Natronthermophilus aegyptiacus gen. nov.,sp. nov., an aerobic, extremely halophilic alkalithermophilic archaeon isolated from the athalassohaline Wadi An Natrun, Egypt.</title>
        <authorList>
            <person name="Zhao B."/>
        </authorList>
    </citation>
    <scope>NUCLEOTIDE SEQUENCE [LARGE SCALE GENOMIC DNA]</scope>
    <source>
        <strain evidence="3">JW/NM-HA 15</strain>
    </source>
</reference>
<accession>A0A2Z2I2L3</accession>
<dbReference type="GO" id="GO:0016787">
    <property type="term" value="F:hydrolase activity"/>
    <property type="evidence" value="ECO:0007669"/>
    <property type="project" value="UniProtKB-KW"/>
</dbReference>
<dbReference type="InterPro" id="IPR007404">
    <property type="entry name" value="YdjM-like"/>
</dbReference>
<feature type="transmembrane region" description="Helical" evidence="1">
    <location>
        <begin position="61"/>
        <end position="83"/>
    </location>
</feature>
<feature type="transmembrane region" description="Helical" evidence="1">
    <location>
        <begin position="138"/>
        <end position="161"/>
    </location>
</feature>
<proteinExistence type="predicted"/>
<evidence type="ECO:0000313" key="3">
    <source>
        <dbReference type="Proteomes" id="UP000250088"/>
    </source>
</evidence>
<dbReference type="Pfam" id="PF04307">
    <property type="entry name" value="YdjM"/>
    <property type="match status" value="1"/>
</dbReference>
<evidence type="ECO:0000256" key="1">
    <source>
        <dbReference type="SAM" id="Phobius"/>
    </source>
</evidence>
<dbReference type="KEGG" id="naj:B1756_16445"/>